<organism evidence="6 7">
    <name type="scientific">Pocillopora meandrina</name>
    <dbReference type="NCBI Taxonomy" id="46732"/>
    <lineage>
        <taxon>Eukaryota</taxon>
        <taxon>Metazoa</taxon>
        <taxon>Cnidaria</taxon>
        <taxon>Anthozoa</taxon>
        <taxon>Hexacorallia</taxon>
        <taxon>Scleractinia</taxon>
        <taxon>Astrocoeniina</taxon>
        <taxon>Pocilloporidae</taxon>
        <taxon>Pocillopora</taxon>
    </lineage>
</organism>
<dbReference type="PROSITE" id="PS00678">
    <property type="entry name" value="WD_REPEATS_1"/>
    <property type="match status" value="1"/>
</dbReference>
<name>A0AAU9VY25_9CNID</name>
<accession>A0AAU9VY25</accession>
<dbReference type="InterPro" id="IPR001680">
    <property type="entry name" value="WD40_rpt"/>
</dbReference>
<dbReference type="Pfam" id="PF17814">
    <property type="entry name" value="LisH_TPL"/>
    <property type="match status" value="1"/>
</dbReference>
<keyword evidence="7" id="KW-1185">Reference proteome</keyword>
<comment type="caution">
    <text evidence="6">The sequence shown here is derived from an EMBL/GenBank/DDBJ whole genome shotgun (WGS) entry which is preliminary data.</text>
</comment>
<feature type="repeat" description="WD" evidence="3">
    <location>
        <begin position="1050"/>
        <end position="1090"/>
    </location>
</feature>
<dbReference type="AlphaFoldDB" id="A0AAU9VY25"/>
<evidence type="ECO:0000313" key="6">
    <source>
        <dbReference type="EMBL" id="CAH3037564.1"/>
    </source>
</evidence>
<dbReference type="InterPro" id="IPR006595">
    <property type="entry name" value="CTLH_C"/>
</dbReference>
<evidence type="ECO:0000256" key="3">
    <source>
        <dbReference type="PROSITE-ProRule" id="PRU00221"/>
    </source>
</evidence>
<feature type="repeat" description="WD" evidence="3">
    <location>
        <begin position="1133"/>
        <end position="1174"/>
    </location>
</feature>
<dbReference type="PANTHER" id="PTHR19863:SF5">
    <property type="entry name" value="WD REPEAT-CONTAINING PROTEIN 47"/>
    <property type="match status" value="1"/>
</dbReference>
<feature type="repeat" description="WD" evidence="3">
    <location>
        <begin position="1180"/>
        <end position="1215"/>
    </location>
</feature>
<dbReference type="InterPro" id="IPR015943">
    <property type="entry name" value="WD40/YVTN_repeat-like_dom_sf"/>
</dbReference>
<reference evidence="6 7" key="1">
    <citation type="submission" date="2022-05" db="EMBL/GenBank/DDBJ databases">
        <authorList>
            <consortium name="Genoscope - CEA"/>
            <person name="William W."/>
        </authorList>
    </citation>
    <scope>NUCLEOTIDE SEQUENCE [LARGE SCALE GENOMIC DNA]</scope>
</reference>
<feature type="region of interest" description="Disordered" evidence="4">
    <location>
        <begin position="449"/>
        <end position="511"/>
    </location>
</feature>
<dbReference type="InterPro" id="IPR019775">
    <property type="entry name" value="WD40_repeat_CS"/>
</dbReference>
<evidence type="ECO:0000256" key="2">
    <source>
        <dbReference type="ARBA" id="ARBA00022737"/>
    </source>
</evidence>
<dbReference type="Pfam" id="PF12894">
    <property type="entry name" value="ANAPC4_WD40"/>
    <property type="match status" value="1"/>
</dbReference>
<feature type="domain" description="CTLH" evidence="5">
    <location>
        <begin position="44"/>
        <end position="92"/>
    </location>
</feature>
<dbReference type="Pfam" id="PF25602">
    <property type="entry name" value="WDR47_COR"/>
    <property type="match status" value="1"/>
</dbReference>
<dbReference type="Proteomes" id="UP001159428">
    <property type="component" value="Unassembled WGS sequence"/>
</dbReference>
<dbReference type="SUPFAM" id="SSF50978">
    <property type="entry name" value="WD40 repeat-like"/>
    <property type="match status" value="1"/>
</dbReference>
<dbReference type="CDD" id="cd00200">
    <property type="entry name" value="WD40"/>
    <property type="match status" value="1"/>
</dbReference>
<dbReference type="InterPro" id="IPR057749">
    <property type="entry name" value="WDR47_COR"/>
</dbReference>
<feature type="region of interest" description="Disordered" evidence="4">
    <location>
        <begin position="804"/>
        <end position="831"/>
    </location>
</feature>
<dbReference type="PANTHER" id="PTHR19863">
    <property type="entry name" value="NEMITIN (NEURONAL ENRICHED MAP INTERACTING PROTEIN) HOMOLOG"/>
    <property type="match status" value="1"/>
</dbReference>
<feature type="compositionally biased region" description="Polar residues" evidence="4">
    <location>
        <begin position="475"/>
        <end position="486"/>
    </location>
</feature>
<dbReference type="Gene3D" id="2.130.10.10">
    <property type="entry name" value="YVTN repeat-like/Quinoprotein amine dehydrogenase"/>
    <property type="match status" value="2"/>
</dbReference>
<keyword evidence="2" id="KW-0677">Repeat</keyword>
<dbReference type="SMART" id="SM00320">
    <property type="entry name" value="WD40"/>
    <property type="match status" value="7"/>
</dbReference>
<gene>
    <name evidence="6" type="ORF">PMEA_00022175</name>
</gene>
<dbReference type="SMART" id="SM00667">
    <property type="entry name" value="LisH"/>
    <property type="match status" value="1"/>
</dbReference>
<dbReference type="PROSITE" id="PS50897">
    <property type="entry name" value="CTLH"/>
    <property type="match status" value="1"/>
</dbReference>
<evidence type="ECO:0000256" key="1">
    <source>
        <dbReference type="ARBA" id="ARBA00022574"/>
    </source>
</evidence>
<sequence length="1215" mass="133219">MLNTNVVVEDNQVIRLVLDFLDSRKLHNSMRSLEKESGIVNCGFSDDILFLRDLVLDGEWEAILIFAQPFEGINEFDSRQFRYLVLKQKFMEVLYFKSGFGGNSTSYSIEDLIKCLNQLEEDCPNKAEYSKLCWLLTVPNLSEQPEYRDWNPTTARIKCFDQILDLLRKVIPIEKKGLNGKFPKPLTPIRDRLLHLLIKGLCFESCVDYCQLRAINGDLSGELDVCIGDNILFGPSQESSGNFLSWLKNLSQDAFITPFEPVSLEVDLKKGKQTPGFLYHKSPKRDDAEILSRSLSLSGRPATADMASHLSRLETEGNRGALSDNQPHSSQPLKGISQSYNEFHYKGSSENEPLNNAGNIGLPKRRLDSRHEGEEEVLAETGILNDDTNNVEHEQDPSQPLVANGTDSSCDPGAIHMLKEQQQQNVLKQLEAYERQKQDLERQLLELSLRETANKKPNTTDSTTSQLLSHRPESSDSSNVSQSKLLSNDVGFKSHPSHQPNGEASIHGPFEGNVNHVNSEDYLPWPQGSYQTPESVRPFLNHEKNDATCFSVTQVVTSTPATKPKNKPEDLNLADTKGSLTAYDGVPITPAEQTFPNTPVLNGHAPFGTGHWVALADGSGVLNTSTPKSTRQGLKSTPAPLASPILHVDGATPPCSIPLGFVKETPKDVVECNKTDSQMLPVSASDTVMDKENGVSHNQQIPLKRGPKVNGVRRALVPQGGSKHKIGAMGENKDIIIPSQGEGLSGNVPTPEIIKPANIGSNTPASHQIQSTNVKMEPVSQGLHEGAVRENGQPKRSGMTFVVDSRAENQSQNSRAPSGDLYLGEKKPHKEPDNVIQKEREMGTVNMTFRKPSTNSPPNNTTVTINNGNHRNHISLLEKQREFLQSSSEAKFYTVATLEDVQAIRAIAFHPSGDLFAIGSNSKTLRVCTAEGLNSQRRMESKGSGQPPQPTILFKSNRHHRGSIYCVAWSASGDIIATGSNDKSIKMTRFDAETCSVTWPGLELAIHNGTVRDLAFVSRASGTPVLVSGGAGDGNIMISDCSTGQTIGQLKGHSGHVMAVYADSDDIIASGSADNTVRLWDLRSQRCIDAIATGDSCVASVCVNSSGNMLASGQEDGSCMIYDITAGRTLQLFKPHTMDCRSVRFSPDNNFLLTGSYDSSIILMDIRKDLETQVPPYSVVAHHRDKVIQCRWHPTLLAFLSSSADRTVSLWAPEC</sequence>
<evidence type="ECO:0000313" key="7">
    <source>
        <dbReference type="Proteomes" id="UP001159428"/>
    </source>
</evidence>
<dbReference type="InterPro" id="IPR024977">
    <property type="entry name" value="Apc4-like_WD40_dom"/>
</dbReference>
<dbReference type="PROSITE" id="PS50294">
    <property type="entry name" value="WD_REPEATS_REGION"/>
    <property type="match status" value="3"/>
</dbReference>
<dbReference type="InterPro" id="IPR040067">
    <property type="entry name" value="WDR47"/>
</dbReference>
<dbReference type="PROSITE" id="PS50896">
    <property type="entry name" value="LISH"/>
    <property type="match status" value="1"/>
</dbReference>
<dbReference type="InterPro" id="IPR006594">
    <property type="entry name" value="LisH"/>
</dbReference>
<dbReference type="PROSITE" id="PS50082">
    <property type="entry name" value="WD_REPEATS_2"/>
    <property type="match status" value="4"/>
</dbReference>
<feature type="region of interest" description="Disordered" evidence="4">
    <location>
        <begin position="345"/>
        <end position="413"/>
    </location>
</feature>
<evidence type="ECO:0000256" key="4">
    <source>
        <dbReference type="SAM" id="MobiDB-lite"/>
    </source>
</evidence>
<dbReference type="InterPro" id="IPR054532">
    <property type="entry name" value="TPL_SMU1_LisH-like"/>
</dbReference>
<evidence type="ECO:0000259" key="5">
    <source>
        <dbReference type="PROSITE" id="PS50897"/>
    </source>
</evidence>
<dbReference type="Pfam" id="PF00400">
    <property type="entry name" value="WD40"/>
    <property type="match status" value="3"/>
</dbReference>
<dbReference type="InterPro" id="IPR036322">
    <property type="entry name" value="WD40_repeat_dom_sf"/>
</dbReference>
<proteinExistence type="predicted"/>
<feature type="repeat" description="WD" evidence="3">
    <location>
        <begin position="957"/>
        <end position="987"/>
    </location>
</feature>
<feature type="compositionally biased region" description="Polar residues" evidence="4">
    <location>
        <begin position="455"/>
        <end position="468"/>
    </location>
</feature>
<dbReference type="EMBL" id="CALNXJ010000004">
    <property type="protein sequence ID" value="CAH3037564.1"/>
    <property type="molecule type" value="Genomic_DNA"/>
</dbReference>
<keyword evidence="1 3" id="KW-0853">WD repeat</keyword>
<protein>
    <recommendedName>
        <fullName evidence="5">CTLH domain-containing protein</fullName>
    </recommendedName>
</protein>